<keyword evidence="6" id="KW-0862">Zinc</keyword>
<evidence type="ECO:0000256" key="7">
    <source>
        <dbReference type="ARBA" id="ARBA00023015"/>
    </source>
</evidence>
<proteinExistence type="inferred from homology"/>
<dbReference type="FunFam" id="3.30.160.60:FF:000295">
    <property type="entry name" value="zinc finger protein 19"/>
    <property type="match status" value="2"/>
</dbReference>
<comment type="similarity">
    <text evidence="2">Belongs to the krueppel C2H2-type zinc-finger protein family.</text>
</comment>
<name>A0A8C6D992_MOSMO</name>
<feature type="domain" description="C2H2-type" evidence="11">
    <location>
        <begin position="243"/>
        <end position="270"/>
    </location>
</feature>
<keyword evidence="4" id="KW-0677">Repeat</keyword>
<evidence type="ECO:0000256" key="9">
    <source>
        <dbReference type="ARBA" id="ARBA00023242"/>
    </source>
</evidence>
<evidence type="ECO:0000256" key="1">
    <source>
        <dbReference type="ARBA" id="ARBA00004123"/>
    </source>
</evidence>
<dbReference type="Ensembl" id="ENSMMST00000009142.1">
    <property type="protein sequence ID" value="ENSMMSP00000008259.1"/>
    <property type="gene ID" value="ENSMMSG00000006391.1"/>
</dbReference>
<reference evidence="12" key="1">
    <citation type="submission" date="2025-08" db="UniProtKB">
        <authorList>
            <consortium name="Ensembl"/>
        </authorList>
    </citation>
    <scope>IDENTIFICATION</scope>
</reference>
<dbReference type="GO" id="GO:0045944">
    <property type="term" value="P:positive regulation of transcription by RNA polymerase II"/>
    <property type="evidence" value="ECO:0007669"/>
    <property type="project" value="UniProtKB-ARBA"/>
</dbReference>
<dbReference type="PROSITE" id="PS00028">
    <property type="entry name" value="ZINC_FINGER_C2H2_1"/>
    <property type="match status" value="7"/>
</dbReference>
<dbReference type="GO" id="GO:0000981">
    <property type="term" value="F:DNA-binding transcription factor activity, RNA polymerase II-specific"/>
    <property type="evidence" value="ECO:0007669"/>
    <property type="project" value="TreeGrafter"/>
</dbReference>
<keyword evidence="5 10" id="KW-0863">Zinc-finger</keyword>
<keyword evidence="3" id="KW-0479">Metal-binding</keyword>
<dbReference type="Pfam" id="PF00096">
    <property type="entry name" value="zf-C2H2"/>
    <property type="match status" value="5"/>
</dbReference>
<evidence type="ECO:0000256" key="8">
    <source>
        <dbReference type="ARBA" id="ARBA00023125"/>
    </source>
</evidence>
<evidence type="ECO:0000256" key="3">
    <source>
        <dbReference type="ARBA" id="ARBA00022723"/>
    </source>
</evidence>
<feature type="domain" description="C2H2-type" evidence="11">
    <location>
        <begin position="187"/>
        <end position="214"/>
    </location>
</feature>
<evidence type="ECO:0000259" key="11">
    <source>
        <dbReference type="PROSITE" id="PS50157"/>
    </source>
</evidence>
<dbReference type="Pfam" id="PF13465">
    <property type="entry name" value="zf-H2C2_2"/>
    <property type="match status" value="1"/>
</dbReference>
<reference evidence="12" key="2">
    <citation type="submission" date="2025-09" db="UniProtKB">
        <authorList>
            <consortium name="Ensembl"/>
        </authorList>
    </citation>
    <scope>IDENTIFICATION</scope>
</reference>
<dbReference type="InterPro" id="IPR050329">
    <property type="entry name" value="GLI_C2H2-zinc-finger"/>
</dbReference>
<keyword evidence="13" id="KW-1185">Reference proteome</keyword>
<comment type="subcellular location">
    <subcellularLocation>
        <location evidence="1">Nucleus</location>
    </subcellularLocation>
</comment>
<dbReference type="PROSITE" id="PS50157">
    <property type="entry name" value="ZINC_FINGER_C2H2_2"/>
    <property type="match status" value="7"/>
</dbReference>
<evidence type="ECO:0000313" key="12">
    <source>
        <dbReference type="Ensembl" id="ENSMMSP00000008259.1"/>
    </source>
</evidence>
<accession>A0A8C6D992</accession>
<dbReference type="InterPro" id="IPR036236">
    <property type="entry name" value="Znf_C2H2_sf"/>
</dbReference>
<dbReference type="GO" id="GO:0000978">
    <property type="term" value="F:RNA polymerase II cis-regulatory region sequence-specific DNA binding"/>
    <property type="evidence" value="ECO:0007669"/>
    <property type="project" value="TreeGrafter"/>
</dbReference>
<feature type="domain" description="C2H2-type" evidence="11">
    <location>
        <begin position="159"/>
        <end position="186"/>
    </location>
</feature>
<feature type="domain" description="C2H2-type" evidence="11">
    <location>
        <begin position="271"/>
        <end position="298"/>
    </location>
</feature>
<dbReference type="PANTHER" id="PTHR19818:SF158">
    <property type="entry name" value="C2H2-TYPE DOMAIN-CONTAINING PROTEIN-RELATED"/>
    <property type="match status" value="1"/>
</dbReference>
<dbReference type="Proteomes" id="UP000694544">
    <property type="component" value="Unplaced"/>
</dbReference>
<protein>
    <recommendedName>
        <fullName evidence="11">C2H2-type domain-containing protein</fullName>
    </recommendedName>
</protein>
<dbReference type="AlphaFoldDB" id="A0A8C6D992"/>
<keyword evidence="9" id="KW-0539">Nucleus</keyword>
<dbReference type="FunFam" id="3.30.160.60:FF:002343">
    <property type="entry name" value="Zinc finger protein 33A"/>
    <property type="match status" value="1"/>
</dbReference>
<dbReference type="GO" id="GO:0008270">
    <property type="term" value="F:zinc ion binding"/>
    <property type="evidence" value="ECO:0007669"/>
    <property type="project" value="UniProtKB-KW"/>
</dbReference>
<dbReference type="SMART" id="SM00355">
    <property type="entry name" value="ZnF_C2H2"/>
    <property type="match status" value="7"/>
</dbReference>
<organism evidence="12 13">
    <name type="scientific">Moschus moschiferus</name>
    <name type="common">Siberian musk deer</name>
    <name type="synonym">Moschus sibiricus</name>
    <dbReference type="NCBI Taxonomy" id="68415"/>
    <lineage>
        <taxon>Eukaryota</taxon>
        <taxon>Metazoa</taxon>
        <taxon>Chordata</taxon>
        <taxon>Craniata</taxon>
        <taxon>Vertebrata</taxon>
        <taxon>Euteleostomi</taxon>
        <taxon>Mammalia</taxon>
        <taxon>Eutheria</taxon>
        <taxon>Laurasiatheria</taxon>
        <taxon>Artiodactyla</taxon>
        <taxon>Ruminantia</taxon>
        <taxon>Pecora</taxon>
        <taxon>Moschidae</taxon>
        <taxon>Moschus</taxon>
    </lineage>
</organism>
<evidence type="ECO:0000256" key="6">
    <source>
        <dbReference type="ARBA" id="ARBA00022833"/>
    </source>
</evidence>
<evidence type="ECO:0000256" key="10">
    <source>
        <dbReference type="PROSITE-ProRule" id="PRU00042"/>
    </source>
</evidence>
<dbReference type="PANTHER" id="PTHR19818">
    <property type="entry name" value="ZINC FINGER PROTEIN ZIC AND GLI"/>
    <property type="match status" value="1"/>
</dbReference>
<dbReference type="FunFam" id="3.30.160.60:FF:001024">
    <property type="entry name" value="Zinc finger and SCAN domain-containing protein 20"/>
    <property type="match status" value="1"/>
</dbReference>
<sequence>MLFFYINRIVSSRSFQRFLSQTTERKASRILERTTWCLGRSSAEIDLWRPLQASKAPWFVKPRFSGNQSQRYEQGVNSEGKIFVRMDPHQQVPSTYNGDTLQIAENEKTSYNWYEDQLESHEARSAEERRYTCSECRKKFAQSSGLVRHQRIHTGEKPYECDHCGKAFSVRSTLTVHERIHTGEKPYTCNECRKAFSVRAHLIIHQRIHNGEKPYECNECGKAFSVSSDLIKHQRIHSGEKPYECDKCGKAFSVSSALIKHQRIHTGEKPYECKKCGKAFYVNSALINHQRIHSGEKPYKCGECRKAFSQISTLIHHQRIHTGEKPYECGVSVGKHSVGALILLNTRKYTMKESVISDFCGEDITKGFFFFPFKSEVVTRRKV</sequence>
<keyword evidence="7" id="KW-0804">Transcription</keyword>
<dbReference type="SUPFAM" id="SSF57667">
    <property type="entry name" value="beta-beta-alpha zinc fingers"/>
    <property type="match status" value="4"/>
</dbReference>
<dbReference type="GeneTree" id="ENSGT00950000182890"/>
<dbReference type="GO" id="GO:0000122">
    <property type="term" value="P:negative regulation of transcription by RNA polymerase II"/>
    <property type="evidence" value="ECO:0007669"/>
    <property type="project" value="UniProtKB-ARBA"/>
</dbReference>
<keyword evidence="8" id="KW-0238">DNA-binding</keyword>
<feature type="domain" description="C2H2-type" evidence="11">
    <location>
        <begin position="299"/>
        <end position="326"/>
    </location>
</feature>
<evidence type="ECO:0000313" key="13">
    <source>
        <dbReference type="Proteomes" id="UP000694544"/>
    </source>
</evidence>
<dbReference type="GO" id="GO:0005634">
    <property type="term" value="C:nucleus"/>
    <property type="evidence" value="ECO:0007669"/>
    <property type="project" value="UniProtKB-SubCell"/>
</dbReference>
<dbReference type="FunFam" id="3.30.160.60:FF:000002">
    <property type="entry name" value="Zinc finger protein 1 homolog"/>
    <property type="match status" value="1"/>
</dbReference>
<feature type="domain" description="C2H2-type" evidence="11">
    <location>
        <begin position="215"/>
        <end position="242"/>
    </location>
</feature>
<dbReference type="InterPro" id="IPR013087">
    <property type="entry name" value="Znf_C2H2_type"/>
</dbReference>
<feature type="domain" description="C2H2-type" evidence="11">
    <location>
        <begin position="131"/>
        <end position="158"/>
    </location>
</feature>
<dbReference type="FunFam" id="3.30.160.60:FF:000953">
    <property type="entry name" value="Zinc finger protein 691"/>
    <property type="match status" value="1"/>
</dbReference>
<evidence type="ECO:0000256" key="4">
    <source>
        <dbReference type="ARBA" id="ARBA00022737"/>
    </source>
</evidence>
<evidence type="ECO:0000256" key="2">
    <source>
        <dbReference type="ARBA" id="ARBA00006991"/>
    </source>
</evidence>
<evidence type="ECO:0000256" key="5">
    <source>
        <dbReference type="ARBA" id="ARBA00022771"/>
    </source>
</evidence>
<dbReference type="Gene3D" id="3.30.160.60">
    <property type="entry name" value="Classic Zinc Finger"/>
    <property type="match status" value="7"/>
</dbReference>
<keyword evidence="7" id="KW-0805">Transcription regulation</keyword>
<dbReference type="FunFam" id="3.30.160.60:FF:002519">
    <property type="entry name" value="zinc finger protein 252-like"/>
    <property type="match status" value="1"/>
</dbReference>